<feature type="region of interest" description="Disordered" evidence="1">
    <location>
        <begin position="1"/>
        <end position="24"/>
    </location>
</feature>
<comment type="caution">
    <text evidence="2">The sequence shown here is derived from an EMBL/GenBank/DDBJ whole genome shotgun (WGS) entry which is preliminary data.</text>
</comment>
<gene>
    <name evidence="2" type="ORF">OUZ56_032740</name>
</gene>
<proteinExistence type="predicted"/>
<organism evidence="2 3">
    <name type="scientific">Daphnia magna</name>
    <dbReference type="NCBI Taxonomy" id="35525"/>
    <lineage>
        <taxon>Eukaryota</taxon>
        <taxon>Metazoa</taxon>
        <taxon>Ecdysozoa</taxon>
        <taxon>Arthropoda</taxon>
        <taxon>Crustacea</taxon>
        <taxon>Branchiopoda</taxon>
        <taxon>Diplostraca</taxon>
        <taxon>Cladocera</taxon>
        <taxon>Anomopoda</taxon>
        <taxon>Daphniidae</taxon>
        <taxon>Daphnia</taxon>
    </lineage>
</organism>
<protein>
    <submittedName>
        <fullName evidence="2">Uncharacterized protein</fullName>
    </submittedName>
</protein>
<dbReference type="Proteomes" id="UP001234178">
    <property type="component" value="Unassembled WGS sequence"/>
</dbReference>
<name>A0ABQ9ZWZ5_9CRUS</name>
<evidence type="ECO:0000256" key="1">
    <source>
        <dbReference type="SAM" id="MobiDB-lite"/>
    </source>
</evidence>
<sequence length="80" mass="8697">MGAYGMAQVNPPCTDPSPTGAGSPTARPPFWLVCRLGQRVSPKKIKKLFHQICFISYFTRALALASVERGDAFKALKSVN</sequence>
<dbReference type="EMBL" id="JAOYFB010000006">
    <property type="protein sequence ID" value="KAK4017429.1"/>
    <property type="molecule type" value="Genomic_DNA"/>
</dbReference>
<accession>A0ABQ9ZWZ5</accession>
<keyword evidence="3" id="KW-1185">Reference proteome</keyword>
<evidence type="ECO:0000313" key="3">
    <source>
        <dbReference type="Proteomes" id="UP001234178"/>
    </source>
</evidence>
<reference evidence="2 3" key="1">
    <citation type="journal article" date="2023" name="Nucleic Acids Res.">
        <title>The hologenome of Daphnia magna reveals possible DNA methylation and microbiome-mediated evolution of the host genome.</title>
        <authorList>
            <person name="Chaturvedi A."/>
            <person name="Li X."/>
            <person name="Dhandapani V."/>
            <person name="Marshall H."/>
            <person name="Kissane S."/>
            <person name="Cuenca-Cambronero M."/>
            <person name="Asole G."/>
            <person name="Calvet F."/>
            <person name="Ruiz-Romero M."/>
            <person name="Marangio P."/>
            <person name="Guigo R."/>
            <person name="Rago D."/>
            <person name="Mirbahai L."/>
            <person name="Eastwood N."/>
            <person name="Colbourne J.K."/>
            <person name="Zhou J."/>
            <person name="Mallon E."/>
            <person name="Orsini L."/>
        </authorList>
    </citation>
    <scope>NUCLEOTIDE SEQUENCE [LARGE SCALE GENOMIC DNA]</scope>
    <source>
        <strain evidence="2">LRV0_1</strain>
    </source>
</reference>
<evidence type="ECO:0000313" key="2">
    <source>
        <dbReference type="EMBL" id="KAK4017429.1"/>
    </source>
</evidence>